<dbReference type="EMBL" id="FQXO01000013">
    <property type="protein sequence ID" value="SHH40513.1"/>
    <property type="molecule type" value="Genomic_DNA"/>
</dbReference>
<sequence>MGLRICLRYITKIKNRVIKVKAGQKEMHNMELVCPLCNGMLNYEIYCLRCGGRLKDQGAIVDYLDEYSPYLSNDITQLVDGVEYEKCCHLFKCDRCDFEKRVEINRVRM</sequence>
<name>A0A1M5SRB6_9FIRM</name>
<accession>A0A1M5SRB6</accession>
<keyword evidence="2" id="KW-1185">Reference proteome</keyword>
<dbReference type="Proteomes" id="UP000183967">
    <property type="component" value="Unassembled WGS sequence"/>
</dbReference>
<gene>
    <name evidence="1" type="ORF">SAMN02745135_00691</name>
</gene>
<proteinExistence type="predicted"/>
<reference evidence="2" key="1">
    <citation type="submission" date="2016-11" db="EMBL/GenBank/DDBJ databases">
        <authorList>
            <person name="Varghese N."/>
            <person name="Submissions S."/>
        </authorList>
    </citation>
    <scope>NUCLEOTIDE SEQUENCE [LARGE SCALE GENOMIC DNA]</scope>
    <source>
        <strain evidence="2">DSM 13643</strain>
    </source>
</reference>
<evidence type="ECO:0000313" key="1">
    <source>
        <dbReference type="EMBL" id="SHH40513.1"/>
    </source>
</evidence>
<dbReference type="AlphaFoldDB" id="A0A1M5SRB6"/>
<organism evidence="1 2">
    <name type="scientific">Caloranaerobacter azorensis DSM 13643</name>
    <dbReference type="NCBI Taxonomy" id="1121264"/>
    <lineage>
        <taxon>Bacteria</taxon>
        <taxon>Bacillati</taxon>
        <taxon>Bacillota</taxon>
        <taxon>Tissierellia</taxon>
        <taxon>Tissierellales</taxon>
        <taxon>Thermohalobacteraceae</taxon>
        <taxon>Caloranaerobacter</taxon>
    </lineage>
</organism>
<evidence type="ECO:0000313" key="2">
    <source>
        <dbReference type="Proteomes" id="UP000183967"/>
    </source>
</evidence>
<protein>
    <submittedName>
        <fullName evidence="1">Uncharacterized protein</fullName>
    </submittedName>
</protein>